<dbReference type="PANTHER" id="PTHR42701">
    <property type="entry name" value="IMIDAZOLE GLYCEROL PHOSPHATE SYNTHASE SUBUNIT HISH"/>
    <property type="match status" value="1"/>
</dbReference>
<evidence type="ECO:0000256" key="5">
    <source>
        <dbReference type="ARBA" id="ARBA00022605"/>
    </source>
</evidence>
<dbReference type="EMBL" id="VSSQ01003640">
    <property type="protein sequence ID" value="MPM21671.1"/>
    <property type="molecule type" value="Genomic_DNA"/>
</dbReference>
<organism evidence="13">
    <name type="scientific">bioreactor metagenome</name>
    <dbReference type="NCBI Taxonomy" id="1076179"/>
    <lineage>
        <taxon>unclassified sequences</taxon>
        <taxon>metagenomes</taxon>
        <taxon>ecological metagenomes</taxon>
    </lineage>
</organism>
<dbReference type="UniPathway" id="UPA00031">
    <property type="reaction ID" value="UER00010"/>
</dbReference>
<evidence type="ECO:0000256" key="4">
    <source>
        <dbReference type="ARBA" id="ARBA00022490"/>
    </source>
</evidence>
<keyword evidence="4" id="KW-0963">Cytoplasm</keyword>
<evidence type="ECO:0000259" key="12">
    <source>
        <dbReference type="Pfam" id="PF00117"/>
    </source>
</evidence>
<dbReference type="NCBIfam" id="TIGR01855">
    <property type="entry name" value="IMP_synth_hisH"/>
    <property type="match status" value="1"/>
</dbReference>
<dbReference type="CDD" id="cd01748">
    <property type="entry name" value="GATase1_IGP_Synthase"/>
    <property type="match status" value="1"/>
</dbReference>
<dbReference type="HAMAP" id="MF_00278">
    <property type="entry name" value="HisH"/>
    <property type="match status" value="1"/>
</dbReference>
<reference evidence="13" key="1">
    <citation type="submission" date="2019-08" db="EMBL/GenBank/DDBJ databases">
        <authorList>
            <person name="Kucharzyk K."/>
            <person name="Murdoch R.W."/>
            <person name="Higgins S."/>
            <person name="Loffler F."/>
        </authorList>
    </citation>
    <scope>NUCLEOTIDE SEQUENCE</scope>
</reference>
<dbReference type="InterPro" id="IPR029062">
    <property type="entry name" value="Class_I_gatase-like"/>
</dbReference>
<evidence type="ECO:0000256" key="1">
    <source>
        <dbReference type="ARBA" id="ARBA00004496"/>
    </source>
</evidence>
<evidence type="ECO:0000313" key="13">
    <source>
        <dbReference type="EMBL" id="MPM21671.1"/>
    </source>
</evidence>
<protein>
    <submittedName>
        <fullName evidence="13">Imidazole glycerol phosphate synthase subunit HisH</fullName>
        <ecNumber evidence="13">2.4.2.-</ecNumber>
    </submittedName>
</protein>
<dbReference type="SUPFAM" id="SSF52317">
    <property type="entry name" value="Class I glutamine amidotransferase-like"/>
    <property type="match status" value="1"/>
</dbReference>
<comment type="subunit">
    <text evidence="3">Heterodimer of HisH and HisF.</text>
</comment>
<gene>
    <name evidence="13" type="primary">hisH_21</name>
    <name evidence="13" type="ORF">SDC9_68116</name>
</gene>
<keyword evidence="13" id="KW-0808">Transferase</keyword>
<keyword evidence="6" id="KW-0378">Hydrolase</keyword>
<keyword evidence="13" id="KW-0328">Glycosyltransferase</keyword>
<evidence type="ECO:0000256" key="8">
    <source>
        <dbReference type="ARBA" id="ARBA00023102"/>
    </source>
</evidence>
<comment type="caution">
    <text evidence="13">The sequence shown here is derived from an EMBL/GenBank/DDBJ whole genome shotgun (WGS) entry which is preliminary data.</text>
</comment>
<evidence type="ECO:0000256" key="2">
    <source>
        <dbReference type="ARBA" id="ARBA00005091"/>
    </source>
</evidence>
<dbReference type="InterPro" id="IPR017926">
    <property type="entry name" value="GATASE"/>
</dbReference>
<comment type="subcellular location">
    <subcellularLocation>
        <location evidence="1">Cytoplasm</location>
    </subcellularLocation>
</comment>
<evidence type="ECO:0000256" key="3">
    <source>
        <dbReference type="ARBA" id="ARBA00011152"/>
    </source>
</evidence>
<dbReference type="AlphaFoldDB" id="A0A644Y191"/>
<dbReference type="PIRSF" id="PIRSF000495">
    <property type="entry name" value="Amidotransf_hisH"/>
    <property type="match status" value="1"/>
</dbReference>
<accession>A0A644Y191</accession>
<evidence type="ECO:0000256" key="9">
    <source>
        <dbReference type="ARBA" id="ARBA00023239"/>
    </source>
</evidence>
<feature type="domain" description="Glutamine amidotransferase" evidence="12">
    <location>
        <begin position="4"/>
        <end position="198"/>
    </location>
</feature>
<evidence type="ECO:0000256" key="11">
    <source>
        <dbReference type="ARBA" id="ARBA00049534"/>
    </source>
</evidence>
<comment type="pathway">
    <text evidence="2">Amino-acid biosynthesis; L-histidine biosynthesis; L-histidine from 5-phospho-alpha-D-ribose 1-diphosphate: step 5/9.</text>
</comment>
<proteinExistence type="inferred from homology"/>
<name>A0A644Y191_9ZZZZ</name>
<keyword evidence="5" id="KW-0028">Amino-acid biosynthesis</keyword>
<dbReference type="PANTHER" id="PTHR42701:SF1">
    <property type="entry name" value="IMIDAZOLE GLYCEROL PHOSPHATE SYNTHASE SUBUNIT HISH"/>
    <property type="match status" value="1"/>
</dbReference>
<keyword evidence="8" id="KW-0368">Histidine biosynthesis</keyword>
<dbReference type="GO" id="GO:0000107">
    <property type="term" value="F:imidazoleglycerol-phosphate synthase activity"/>
    <property type="evidence" value="ECO:0007669"/>
    <property type="project" value="TreeGrafter"/>
</dbReference>
<dbReference type="GO" id="GO:0004359">
    <property type="term" value="F:glutaminase activity"/>
    <property type="evidence" value="ECO:0007669"/>
    <property type="project" value="UniProtKB-EC"/>
</dbReference>
<sequence>MLAIIDYNAGNLFNVKKAFAHLGYDAEITSDPAVIHEAKGLILPGVGAFAAAYEELTSRGLDTIVKKEVAGGKPLLGICLGMQLFFDVGYEVEECPGLGLIGGAVKLLETKEKIPHMGWNSLVFEQESPLFEGVAEGSYVYFVHSFAPVVKDAADLVAYSDYGMRVTAAVQHENVYGVQFHPEKSSAVGMKILTNFAEKIAKEGK</sequence>
<keyword evidence="7" id="KW-0315">Glutamine amidotransferase</keyword>
<dbReference type="EC" id="2.4.2.-" evidence="13"/>
<dbReference type="Pfam" id="PF00117">
    <property type="entry name" value="GATase"/>
    <property type="match status" value="1"/>
</dbReference>
<dbReference type="GO" id="GO:0016829">
    <property type="term" value="F:lyase activity"/>
    <property type="evidence" value="ECO:0007669"/>
    <property type="project" value="UniProtKB-KW"/>
</dbReference>
<dbReference type="GO" id="GO:0000105">
    <property type="term" value="P:L-histidine biosynthetic process"/>
    <property type="evidence" value="ECO:0007669"/>
    <property type="project" value="UniProtKB-UniPathway"/>
</dbReference>
<dbReference type="Gene3D" id="3.40.50.880">
    <property type="match status" value="1"/>
</dbReference>
<evidence type="ECO:0000256" key="7">
    <source>
        <dbReference type="ARBA" id="ARBA00022962"/>
    </source>
</evidence>
<evidence type="ECO:0000256" key="10">
    <source>
        <dbReference type="ARBA" id="ARBA00047838"/>
    </source>
</evidence>
<comment type="catalytic activity">
    <reaction evidence="10">
        <text>5-[(5-phospho-1-deoxy-D-ribulos-1-ylimino)methylamino]-1-(5-phospho-beta-D-ribosyl)imidazole-4-carboxamide + L-glutamine = D-erythro-1-(imidazol-4-yl)glycerol 3-phosphate + 5-amino-1-(5-phospho-beta-D-ribosyl)imidazole-4-carboxamide + L-glutamate + H(+)</text>
        <dbReference type="Rhea" id="RHEA:24793"/>
        <dbReference type="ChEBI" id="CHEBI:15378"/>
        <dbReference type="ChEBI" id="CHEBI:29985"/>
        <dbReference type="ChEBI" id="CHEBI:58278"/>
        <dbReference type="ChEBI" id="CHEBI:58359"/>
        <dbReference type="ChEBI" id="CHEBI:58475"/>
        <dbReference type="ChEBI" id="CHEBI:58525"/>
        <dbReference type="EC" id="4.3.2.10"/>
    </reaction>
</comment>
<dbReference type="GO" id="GO:0005737">
    <property type="term" value="C:cytoplasm"/>
    <property type="evidence" value="ECO:0007669"/>
    <property type="project" value="UniProtKB-SubCell"/>
</dbReference>
<dbReference type="PROSITE" id="PS51273">
    <property type="entry name" value="GATASE_TYPE_1"/>
    <property type="match status" value="1"/>
</dbReference>
<evidence type="ECO:0000256" key="6">
    <source>
        <dbReference type="ARBA" id="ARBA00022801"/>
    </source>
</evidence>
<dbReference type="InterPro" id="IPR010139">
    <property type="entry name" value="Imidazole-glycPsynth_HisH"/>
</dbReference>
<dbReference type="FunFam" id="3.40.50.880:FF:000009">
    <property type="entry name" value="Imidazole glycerol phosphate synthase subunit HisH"/>
    <property type="match status" value="1"/>
</dbReference>
<keyword evidence="9" id="KW-0456">Lyase</keyword>
<comment type="catalytic activity">
    <reaction evidence="11">
        <text>L-glutamine + H2O = L-glutamate + NH4(+)</text>
        <dbReference type="Rhea" id="RHEA:15889"/>
        <dbReference type="ChEBI" id="CHEBI:15377"/>
        <dbReference type="ChEBI" id="CHEBI:28938"/>
        <dbReference type="ChEBI" id="CHEBI:29985"/>
        <dbReference type="ChEBI" id="CHEBI:58359"/>
        <dbReference type="EC" id="3.5.1.2"/>
    </reaction>
</comment>